<keyword evidence="3" id="KW-1185">Reference proteome</keyword>
<protein>
    <submittedName>
        <fullName evidence="2">Uncharacterized protein</fullName>
    </submittedName>
</protein>
<comment type="caution">
    <text evidence="2">The sequence shown here is derived from an EMBL/GenBank/DDBJ whole genome shotgun (WGS) entry which is preliminary data.</text>
</comment>
<accession>A0A4Z2EGA0</accession>
<feature type="region of interest" description="Disordered" evidence="1">
    <location>
        <begin position="1"/>
        <end position="74"/>
    </location>
</feature>
<gene>
    <name evidence="2" type="ORF">EYF80_061933</name>
</gene>
<dbReference type="Proteomes" id="UP000314294">
    <property type="component" value="Unassembled WGS sequence"/>
</dbReference>
<dbReference type="AlphaFoldDB" id="A0A4Z2EGA0"/>
<evidence type="ECO:0000313" key="3">
    <source>
        <dbReference type="Proteomes" id="UP000314294"/>
    </source>
</evidence>
<organism evidence="2 3">
    <name type="scientific">Liparis tanakae</name>
    <name type="common">Tanaka's snailfish</name>
    <dbReference type="NCBI Taxonomy" id="230148"/>
    <lineage>
        <taxon>Eukaryota</taxon>
        <taxon>Metazoa</taxon>
        <taxon>Chordata</taxon>
        <taxon>Craniata</taxon>
        <taxon>Vertebrata</taxon>
        <taxon>Euteleostomi</taxon>
        <taxon>Actinopterygii</taxon>
        <taxon>Neopterygii</taxon>
        <taxon>Teleostei</taxon>
        <taxon>Neoteleostei</taxon>
        <taxon>Acanthomorphata</taxon>
        <taxon>Eupercaria</taxon>
        <taxon>Perciformes</taxon>
        <taxon>Cottioidei</taxon>
        <taxon>Cottales</taxon>
        <taxon>Liparidae</taxon>
        <taxon>Liparis</taxon>
    </lineage>
</organism>
<dbReference type="EMBL" id="SRLO01007550">
    <property type="protein sequence ID" value="TNN27919.1"/>
    <property type="molecule type" value="Genomic_DNA"/>
</dbReference>
<feature type="compositionally biased region" description="Basic and acidic residues" evidence="1">
    <location>
        <begin position="33"/>
        <end position="52"/>
    </location>
</feature>
<evidence type="ECO:0000313" key="2">
    <source>
        <dbReference type="EMBL" id="TNN27919.1"/>
    </source>
</evidence>
<sequence length="100" mass="10578">MREERQLERLPTAGNQLPVTGSGEEKESGEDLVCGRKKEASAAPRRREETQEGKGTVATGSRAEGGGGSHVDGWIPSSALELAITDKLSPPPPTSNIQHC</sequence>
<proteinExistence type="predicted"/>
<name>A0A4Z2EGA0_9TELE</name>
<reference evidence="2 3" key="1">
    <citation type="submission" date="2019-03" db="EMBL/GenBank/DDBJ databases">
        <title>First draft genome of Liparis tanakae, snailfish: a comprehensive survey of snailfish specific genes.</title>
        <authorList>
            <person name="Kim W."/>
            <person name="Song I."/>
            <person name="Jeong J.-H."/>
            <person name="Kim D."/>
            <person name="Kim S."/>
            <person name="Ryu S."/>
            <person name="Song J.Y."/>
            <person name="Lee S.K."/>
        </authorList>
    </citation>
    <scope>NUCLEOTIDE SEQUENCE [LARGE SCALE GENOMIC DNA]</scope>
    <source>
        <tissue evidence="2">Muscle</tissue>
    </source>
</reference>
<evidence type="ECO:0000256" key="1">
    <source>
        <dbReference type="SAM" id="MobiDB-lite"/>
    </source>
</evidence>